<dbReference type="EMBL" id="KN881832">
    <property type="protein sequence ID" value="KIY48612.1"/>
    <property type="molecule type" value="Genomic_DNA"/>
</dbReference>
<evidence type="ECO:0000256" key="3">
    <source>
        <dbReference type="ARBA" id="ARBA00023277"/>
    </source>
</evidence>
<name>A0A0D7AC93_9AGAR</name>
<keyword evidence="3" id="KW-0119">Carbohydrate metabolism</keyword>
<evidence type="ECO:0000256" key="2">
    <source>
        <dbReference type="ARBA" id="ARBA00023253"/>
    </source>
</evidence>
<organism evidence="4 5">
    <name type="scientific">Fistulina hepatica ATCC 64428</name>
    <dbReference type="NCBI Taxonomy" id="1128425"/>
    <lineage>
        <taxon>Eukaryota</taxon>
        <taxon>Fungi</taxon>
        <taxon>Dikarya</taxon>
        <taxon>Basidiomycota</taxon>
        <taxon>Agaricomycotina</taxon>
        <taxon>Agaricomycetes</taxon>
        <taxon>Agaricomycetidae</taxon>
        <taxon>Agaricales</taxon>
        <taxon>Fistulinaceae</taxon>
        <taxon>Fistulina</taxon>
    </lineage>
</organism>
<sequence length="539" mass="60059">MPPLPTNFLSFLKRRSLYVLSASLLICTGLRFILYRLPDVDQEIHRQTPLGTEEELITWLPSHRQDVQRIDTGKLPTVDRSVLRKLERLSEPDQREQWSPEPPSPNRVWLPTVTHIPEPQLAHASSNSPACATPPRPLSRLLLPVRIGEQESKARLHFAQILELAHKLNRTVVLPNVAKSRLGVCGQWKFGEYYDADALARAIEHDGGMVPVDQPTFKTWLDCQTGDVPAQLVWLGTKPLPSESDAMHRFSDFGMHVMDRAALAQLKLKLPSCFPKRFAKLDVRQYPQVYMHPKTRGAQAIGPSIADALRLMDDSEVLVVNWDLRYPVFEDMSTDPDVLPTHEQQPALAYAPQLHDLATRLAPSEPYIAVHWRMESVNPDVLAGCVAQLIDVLARLRDDHDITAVWFASDAPLGRRATAKSGTFKDWGPAHIAATRALEAAFELDGVLGRSDAHILELGPALADGDLDTVVDADLLDDPGVRGILDKIIVSRSTIFVSGSRACARASSFTRQIVREREDKVMHEGSVTLNVVEHFGPSD</sequence>
<dbReference type="OrthoDB" id="2020419at2759"/>
<keyword evidence="2" id="KW-0294">Fucose metabolism</keyword>
<dbReference type="GO" id="GO:0016740">
    <property type="term" value="F:transferase activity"/>
    <property type="evidence" value="ECO:0007669"/>
    <property type="project" value="UniProtKB-KW"/>
</dbReference>
<keyword evidence="1" id="KW-0808">Transferase</keyword>
<dbReference type="InterPro" id="IPR019378">
    <property type="entry name" value="GDP-Fuc_O-FucTrfase"/>
</dbReference>
<keyword evidence="5" id="KW-1185">Reference proteome</keyword>
<protein>
    <recommendedName>
        <fullName evidence="6">Proteophosphoglycan 5</fullName>
    </recommendedName>
</protein>
<evidence type="ECO:0008006" key="6">
    <source>
        <dbReference type="Google" id="ProtNLM"/>
    </source>
</evidence>
<accession>A0A0D7AC93</accession>
<dbReference type="AlphaFoldDB" id="A0A0D7AC93"/>
<evidence type="ECO:0000313" key="4">
    <source>
        <dbReference type="EMBL" id="KIY48612.1"/>
    </source>
</evidence>
<dbReference type="Gene3D" id="3.40.50.11350">
    <property type="match status" value="1"/>
</dbReference>
<reference evidence="4 5" key="1">
    <citation type="journal article" date="2015" name="Fungal Genet. Biol.">
        <title>Evolution of novel wood decay mechanisms in Agaricales revealed by the genome sequences of Fistulina hepatica and Cylindrobasidium torrendii.</title>
        <authorList>
            <person name="Floudas D."/>
            <person name="Held B.W."/>
            <person name="Riley R."/>
            <person name="Nagy L.G."/>
            <person name="Koehler G."/>
            <person name="Ransdell A.S."/>
            <person name="Younus H."/>
            <person name="Chow J."/>
            <person name="Chiniquy J."/>
            <person name="Lipzen A."/>
            <person name="Tritt A."/>
            <person name="Sun H."/>
            <person name="Haridas S."/>
            <person name="LaButti K."/>
            <person name="Ohm R.A."/>
            <person name="Kues U."/>
            <person name="Blanchette R.A."/>
            <person name="Grigoriev I.V."/>
            <person name="Minto R.E."/>
            <person name="Hibbett D.S."/>
        </authorList>
    </citation>
    <scope>NUCLEOTIDE SEQUENCE [LARGE SCALE GENOMIC DNA]</scope>
    <source>
        <strain evidence="4 5">ATCC 64428</strain>
    </source>
</reference>
<evidence type="ECO:0000313" key="5">
    <source>
        <dbReference type="Proteomes" id="UP000054144"/>
    </source>
</evidence>
<gene>
    <name evidence="4" type="ORF">FISHEDRAFT_73583</name>
</gene>
<dbReference type="Proteomes" id="UP000054144">
    <property type="component" value="Unassembled WGS sequence"/>
</dbReference>
<dbReference type="GO" id="GO:0006004">
    <property type="term" value="P:fucose metabolic process"/>
    <property type="evidence" value="ECO:0007669"/>
    <property type="project" value="UniProtKB-KW"/>
</dbReference>
<evidence type="ECO:0000256" key="1">
    <source>
        <dbReference type="ARBA" id="ARBA00022679"/>
    </source>
</evidence>
<proteinExistence type="predicted"/>
<dbReference type="Pfam" id="PF10250">
    <property type="entry name" value="O-FucT"/>
    <property type="match status" value="1"/>
</dbReference>